<protein>
    <submittedName>
        <fullName evidence="1">Uncharacterized protein</fullName>
    </submittedName>
</protein>
<accession>A0A6J5NH45</accession>
<name>A0A6J5NH45_9CAUD</name>
<evidence type="ECO:0000313" key="1">
    <source>
        <dbReference type="EMBL" id="CAB4156555.1"/>
    </source>
</evidence>
<dbReference type="EMBL" id="LR796640">
    <property type="protein sequence ID" value="CAB4156555.1"/>
    <property type="molecule type" value="Genomic_DNA"/>
</dbReference>
<proteinExistence type="predicted"/>
<gene>
    <name evidence="1" type="ORF">UFOVP665_76</name>
</gene>
<reference evidence="1" key="1">
    <citation type="submission" date="2020-04" db="EMBL/GenBank/DDBJ databases">
        <authorList>
            <person name="Chiriac C."/>
            <person name="Salcher M."/>
            <person name="Ghai R."/>
            <person name="Kavagutti S V."/>
        </authorList>
    </citation>
    <scope>NUCLEOTIDE SEQUENCE</scope>
</reference>
<organism evidence="1">
    <name type="scientific">uncultured Caudovirales phage</name>
    <dbReference type="NCBI Taxonomy" id="2100421"/>
    <lineage>
        <taxon>Viruses</taxon>
        <taxon>Duplodnaviria</taxon>
        <taxon>Heunggongvirae</taxon>
        <taxon>Uroviricota</taxon>
        <taxon>Caudoviricetes</taxon>
        <taxon>Peduoviridae</taxon>
        <taxon>Maltschvirus</taxon>
        <taxon>Maltschvirus maltsch</taxon>
    </lineage>
</organism>
<sequence>MNIEERRLEVEQQKQARAEYKARVIAELAELTELAPQVLRYGVVLTMVDKQQTPAQRRAHEPITQSKRWHATCLIAGMTQDEFVTEFDIWDATNGDVFDKSQRHYTQKSALAYHTEACTDEFVRIMTLLRRDRPDTFETIMTTLKAGK</sequence>